<feature type="compositionally biased region" description="Gly residues" evidence="1">
    <location>
        <begin position="141"/>
        <end position="164"/>
    </location>
</feature>
<feature type="region of interest" description="Disordered" evidence="1">
    <location>
        <begin position="141"/>
        <end position="167"/>
    </location>
</feature>
<accession>A0AAV1P408</accession>
<evidence type="ECO:0000313" key="2">
    <source>
        <dbReference type="EMBL" id="CAK6965116.1"/>
    </source>
</evidence>
<organism evidence="2 3">
    <name type="scientific">Scomber scombrus</name>
    <name type="common">Atlantic mackerel</name>
    <name type="synonym">Scomber vernalis</name>
    <dbReference type="NCBI Taxonomy" id="13677"/>
    <lineage>
        <taxon>Eukaryota</taxon>
        <taxon>Metazoa</taxon>
        <taxon>Chordata</taxon>
        <taxon>Craniata</taxon>
        <taxon>Vertebrata</taxon>
        <taxon>Euteleostomi</taxon>
        <taxon>Actinopterygii</taxon>
        <taxon>Neopterygii</taxon>
        <taxon>Teleostei</taxon>
        <taxon>Neoteleostei</taxon>
        <taxon>Acanthomorphata</taxon>
        <taxon>Pelagiaria</taxon>
        <taxon>Scombriformes</taxon>
        <taxon>Scombridae</taxon>
        <taxon>Scomber</taxon>
    </lineage>
</organism>
<dbReference type="AlphaFoldDB" id="A0AAV1P408"/>
<dbReference type="Proteomes" id="UP001314229">
    <property type="component" value="Unassembled WGS sequence"/>
</dbReference>
<comment type="caution">
    <text evidence="2">The sequence shown here is derived from an EMBL/GenBank/DDBJ whole genome shotgun (WGS) entry which is preliminary data.</text>
</comment>
<sequence>MKKTSPYNSRWAERRSTVVYAVRSATFGSWRMLTLGSEYEDTWAPSPDKKPQPTQQAEGEPGLTEGTDTCSGDPEEPLWKAAHTDTGQKFDTVLHLDGSSRAGSRDGVRHMVKKHQTLNNTLWPRRMARFAEDLPTRYGGGAGGAGRGAPGAGRGGARGGGAPGGQRMYKQSMAQRARTMAIYNPNPVKQNCFTVNRSLFIFREDNLIRKYAKRITEWPYPS</sequence>
<evidence type="ECO:0000256" key="1">
    <source>
        <dbReference type="SAM" id="MobiDB-lite"/>
    </source>
</evidence>
<keyword evidence="3" id="KW-1185">Reference proteome</keyword>
<proteinExistence type="predicted"/>
<evidence type="ECO:0000313" key="3">
    <source>
        <dbReference type="Proteomes" id="UP001314229"/>
    </source>
</evidence>
<feature type="region of interest" description="Disordered" evidence="1">
    <location>
        <begin position="40"/>
        <end position="79"/>
    </location>
</feature>
<name>A0AAV1P408_SCOSC</name>
<protein>
    <submittedName>
        <fullName evidence="2">Voltage-dependent N-type calcium channel subunit alpha-1B</fullName>
    </submittedName>
</protein>
<gene>
    <name evidence="2" type="ORF">FSCOSCO3_A009103</name>
</gene>
<reference evidence="2 3" key="1">
    <citation type="submission" date="2024-01" db="EMBL/GenBank/DDBJ databases">
        <authorList>
            <person name="Alioto T."/>
            <person name="Alioto T."/>
            <person name="Gomez Garrido J."/>
        </authorList>
    </citation>
    <scope>NUCLEOTIDE SEQUENCE [LARGE SCALE GENOMIC DNA]</scope>
</reference>
<dbReference type="EMBL" id="CAWUFR010000079">
    <property type="protein sequence ID" value="CAK6965116.1"/>
    <property type="molecule type" value="Genomic_DNA"/>
</dbReference>